<comment type="caution">
    <text evidence="1">The sequence shown here is derived from an EMBL/GenBank/DDBJ whole genome shotgun (WGS) entry which is preliminary data.</text>
</comment>
<name>A0A445GW51_GLYSO</name>
<dbReference type="Proteomes" id="UP000289340">
    <property type="component" value="Chromosome 15"/>
</dbReference>
<proteinExistence type="predicted"/>
<gene>
    <name evidence="1" type="ORF">D0Y65_041507</name>
</gene>
<keyword evidence="2" id="KW-1185">Reference proteome</keyword>
<organism evidence="1 2">
    <name type="scientific">Glycine soja</name>
    <name type="common">Wild soybean</name>
    <dbReference type="NCBI Taxonomy" id="3848"/>
    <lineage>
        <taxon>Eukaryota</taxon>
        <taxon>Viridiplantae</taxon>
        <taxon>Streptophyta</taxon>
        <taxon>Embryophyta</taxon>
        <taxon>Tracheophyta</taxon>
        <taxon>Spermatophyta</taxon>
        <taxon>Magnoliopsida</taxon>
        <taxon>eudicotyledons</taxon>
        <taxon>Gunneridae</taxon>
        <taxon>Pentapetalae</taxon>
        <taxon>rosids</taxon>
        <taxon>fabids</taxon>
        <taxon>Fabales</taxon>
        <taxon>Fabaceae</taxon>
        <taxon>Papilionoideae</taxon>
        <taxon>50 kb inversion clade</taxon>
        <taxon>NPAAA clade</taxon>
        <taxon>indigoferoid/millettioid clade</taxon>
        <taxon>Phaseoleae</taxon>
        <taxon>Glycine</taxon>
        <taxon>Glycine subgen. Soja</taxon>
    </lineage>
</organism>
<accession>A0A445GW51</accession>
<evidence type="ECO:0000313" key="2">
    <source>
        <dbReference type="Proteomes" id="UP000289340"/>
    </source>
</evidence>
<dbReference type="EMBL" id="QZWG01000015">
    <property type="protein sequence ID" value="RZB65479.1"/>
    <property type="molecule type" value="Genomic_DNA"/>
</dbReference>
<protein>
    <submittedName>
        <fullName evidence="1">Uncharacterized protein</fullName>
    </submittedName>
</protein>
<evidence type="ECO:0000313" key="1">
    <source>
        <dbReference type="EMBL" id="RZB65479.1"/>
    </source>
</evidence>
<dbReference type="AlphaFoldDB" id="A0A445GW51"/>
<reference evidence="1 2" key="1">
    <citation type="submission" date="2018-09" db="EMBL/GenBank/DDBJ databases">
        <title>A high-quality reference genome of wild soybean provides a powerful tool to mine soybean genomes.</title>
        <authorList>
            <person name="Xie M."/>
            <person name="Chung C.Y.L."/>
            <person name="Li M.-W."/>
            <person name="Wong F.-L."/>
            <person name="Chan T.-F."/>
            <person name="Lam H.-M."/>
        </authorList>
    </citation>
    <scope>NUCLEOTIDE SEQUENCE [LARGE SCALE GENOMIC DNA]</scope>
    <source>
        <strain evidence="2">cv. W05</strain>
        <tissue evidence="1">Hypocotyl of etiolated seedlings</tissue>
    </source>
</reference>
<sequence length="142" mass="15715">MLSVEGKGEDVRESLKAHWSLEGNREQILEREAKGQRQSWSCGVRVEGYAQVVSEMQTVVMNLPNPTIAFTTPPNYIARLSHFLTLNSYTHIWCLTLLIQSTPSALTSFLSPHSLHTFSAIAFTSCTTIQSFLQASLPDAGS</sequence>
<dbReference type="PANTHER" id="PTHR38020:SF1">
    <property type="entry name" value="UROPORPHYRINOGEN-III SYNTHASE"/>
    <property type="match status" value="1"/>
</dbReference>
<dbReference type="PANTHER" id="PTHR38020">
    <property type="entry name" value="UROPORPHYRINOGEN-III SYNTHASE"/>
    <property type="match status" value="1"/>
</dbReference>